<dbReference type="Gene3D" id="3.40.50.510">
    <property type="entry name" value="Phosphotransferase system, mannose-type IIA component"/>
    <property type="match status" value="1"/>
</dbReference>
<dbReference type="PROSITE" id="PS50045">
    <property type="entry name" value="SIGMA54_INTERACT_4"/>
    <property type="match status" value="1"/>
</dbReference>
<evidence type="ECO:0000313" key="8">
    <source>
        <dbReference type="Proteomes" id="UP000293154"/>
    </source>
</evidence>
<keyword evidence="8" id="KW-1185">Reference proteome</keyword>
<dbReference type="InterPro" id="IPR036634">
    <property type="entry name" value="PRD_sf"/>
</dbReference>
<name>A0A411WL35_9GAMM</name>
<evidence type="ECO:0000259" key="6">
    <source>
        <dbReference type="PROSITE" id="PS51372"/>
    </source>
</evidence>
<protein>
    <submittedName>
        <fullName evidence="7">Sigma-54-dependent transcriptional regulator</fullName>
    </submittedName>
</protein>
<evidence type="ECO:0000259" key="5">
    <source>
        <dbReference type="PROSITE" id="PS51096"/>
    </source>
</evidence>
<proteinExistence type="predicted"/>
<dbReference type="Gene3D" id="3.40.50.300">
    <property type="entry name" value="P-loop containing nucleotide triphosphate hydrolases"/>
    <property type="match status" value="1"/>
</dbReference>
<dbReference type="GO" id="GO:0009401">
    <property type="term" value="P:phosphoenolpyruvate-dependent sugar phosphotransferase system"/>
    <property type="evidence" value="ECO:0007669"/>
    <property type="project" value="InterPro"/>
</dbReference>
<dbReference type="CDD" id="cd00009">
    <property type="entry name" value="AAA"/>
    <property type="match status" value="1"/>
</dbReference>
<dbReference type="InterPro" id="IPR002078">
    <property type="entry name" value="Sigma_54_int"/>
</dbReference>
<dbReference type="Pfam" id="PF00158">
    <property type="entry name" value="Sigma54_activat"/>
    <property type="match status" value="1"/>
</dbReference>
<reference evidence="7 8" key="1">
    <citation type="submission" date="2019-03" db="EMBL/GenBank/DDBJ databases">
        <title>Pragia sp. nov. isolated from the gut tract of Carduelis flavirostris.</title>
        <authorList>
            <person name="Ge Y."/>
        </authorList>
    </citation>
    <scope>NUCLEOTIDE SEQUENCE [LARGE SCALE GENOMIC DNA]</scope>
    <source>
        <strain evidence="7 8">CF-458</strain>
    </source>
</reference>
<evidence type="ECO:0000256" key="2">
    <source>
        <dbReference type="ARBA" id="ARBA00022741"/>
    </source>
</evidence>
<dbReference type="SUPFAM" id="SSF63520">
    <property type="entry name" value="PTS-regulatory domain, PRD"/>
    <property type="match status" value="2"/>
</dbReference>
<dbReference type="InterPro" id="IPR004701">
    <property type="entry name" value="PTS_EIIA_man-typ"/>
</dbReference>
<dbReference type="EMBL" id="CP034752">
    <property type="protein sequence ID" value="QBH96941.1"/>
    <property type="molecule type" value="Genomic_DNA"/>
</dbReference>
<dbReference type="GO" id="GO:0006355">
    <property type="term" value="P:regulation of DNA-templated transcription"/>
    <property type="evidence" value="ECO:0007669"/>
    <property type="project" value="InterPro"/>
</dbReference>
<feature type="domain" description="PRD" evidence="6">
    <location>
        <begin position="468"/>
        <end position="573"/>
    </location>
</feature>
<feature type="domain" description="Sigma-54 factor interaction" evidence="4">
    <location>
        <begin position="114"/>
        <end position="346"/>
    </location>
</feature>
<dbReference type="PANTHER" id="PTHR32071">
    <property type="entry name" value="TRANSCRIPTIONAL REGULATORY PROTEIN"/>
    <property type="match status" value="1"/>
</dbReference>
<evidence type="ECO:0000256" key="1">
    <source>
        <dbReference type="ARBA" id="ARBA00022679"/>
    </source>
</evidence>
<evidence type="ECO:0000259" key="4">
    <source>
        <dbReference type="PROSITE" id="PS50045"/>
    </source>
</evidence>
<keyword evidence="1" id="KW-0808">Transferase</keyword>
<dbReference type="AlphaFoldDB" id="A0A411WL35"/>
<dbReference type="Pfam" id="PF00874">
    <property type="entry name" value="PRD"/>
    <property type="match status" value="2"/>
</dbReference>
<dbReference type="SUPFAM" id="SSF52540">
    <property type="entry name" value="P-loop containing nucleoside triphosphate hydrolases"/>
    <property type="match status" value="1"/>
</dbReference>
<organism evidence="7 8">
    <name type="scientific">Limnobaculum zhutongyuii</name>
    <dbReference type="NCBI Taxonomy" id="2498113"/>
    <lineage>
        <taxon>Bacteria</taxon>
        <taxon>Pseudomonadati</taxon>
        <taxon>Pseudomonadota</taxon>
        <taxon>Gammaproteobacteria</taxon>
        <taxon>Enterobacterales</taxon>
        <taxon>Budviciaceae</taxon>
        <taxon>Limnobaculum</taxon>
    </lineage>
</organism>
<dbReference type="InterPro" id="IPR011608">
    <property type="entry name" value="PRD"/>
</dbReference>
<dbReference type="Gene3D" id="1.10.1790.10">
    <property type="entry name" value="PRD domain"/>
    <property type="match status" value="2"/>
</dbReference>
<dbReference type="Proteomes" id="UP000293154">
    <property type="component" value="Chromosome"/>
</dbReference>
<keyword evidence="3" id="KW-0067">ATP-binding</keyword>
<dbReference type="KEGG" id="prag:EKN56_11365"/>
<dbReference type="PANTHER" id="PTHR32071:SF38">
    <property type="entry name" value="PSP OPERON TRANSCRIPTIONAL ACTIVATOR"/>
    <property type="match status" value="1"/>
</dbReference>
<dbReference type="OrthoDB" id="9771372at2"/>
<dbReference type="PROSITE" id="PS51372">
    <property type="entry name" value="PRD_2"/>
    <property type="match status" value="2"/>
</dbReference>
<dbReference type="GO" id="GO:0016740">
    <property type="term" value="F:transferase activity"/>
    <property type="evidence" value="ECO:0007669"/>
    <property type="project" value="UniProtKB-KW"/>
</dbReference>
<accession>A0A411WL35</accession>
<keyword evidence="2" id="KW-0547">Nucleotide-binding</keyword>
<feature type="domain" description="PTS EIIA type-4" evidence="5">
    <location>
        <begin position="578"/>
        <end position="715"/>
    </location>
</feature>
<dbReference type="InterPro" id="IPR003593">
    <property type="entry name" value="AAA+_ATPase"/>
</dbReference>
<dbReference type="GO" id="GO:0016020">
    <property type="term" value="C:membrane"/>
    <property type="evidence" value="ECO:0007669"/>
    <property type="project" value="InterPro"/>
</dbReference>
<sequence length="938" mass="105639">MKRKDAVCQELERLTLTLRCDALGDAVGFDADTIGFNLGLARNSVSKELNQLCTEKRVIKIKSRPVLFLHLAVVEKLLGINFSHDALLEVKTLAELLPITEEDNLADTDPFHSLIGYDRSLRLAVEKGKAAVLYPGGLHVLLTGPSGVGKTFFAEVMHQFAVGQLTHSTVPLVYFNCAEYANNPELLSSHLFGHKQGAFTGASENKRGLIEQADGGFLLLDEVHRLPYEGQEKLFSILDKGEYRPLGSSEKARSISVRLICATTESADSTLLRTFLRRIQVTIAIPALRDRSLEEQVEIIIGFIQLESRKIDRTIRLDKGLLLYLLEKPLAGNIGQLKSDIQFLCAQAWASGMGSPQQHPILILDKRLTDSHVSANASSRLLVDGLFGQKEFIDINAQPFAQLKQHLIALSSEQDSDLFYTYLTREYVNLRNSNVPPQETLSILKNKLRTIFEYGLYSHNAGEADERYYGGQIEQRISLLTGCIEQVLGFPLPQNMVGHLRKHFLALLSYVQKGLIPNLYSNSLILDYCKDEYENATQLCQKINEIFHIQCPSTEIVYLCLFLKECRSFRQRKDVNPDCGVMLIGHGSTTASSMANYVNRVLERELFTAIDMPFEQSVHDTLELLINEVREKHYQRLVLIVDIGSLVHFASTVNKLFHIDVLLIQNITLSSLLEIGLDLTYETSEFEPLMALMNSKGIPFHLCDRHEEESGKVLVISCITGMGTAVKIKKVLEESFGTLMSDDTKLIVVDYNEVRSLERLRNAIGGSERLVGIVGTFQPGLPDIPFISLEELFSEQGPELVLSLLTPDLNSAERQLEVERSSMRFISALTLESIINHISVLNPQRILQEMEGVLHLICRTQDIHPTRQVTLRFLIHCCCMVERIVLSHKPLQIALDAEQDLDQQAFSVIKNAFLPIEQAYSIRLSDAEYFYIYELLYR</sequence>
<dbReference type="PROSITE" id="PS51096">
    <property type="entry name" value="PTS_EIIA_TYPE_4"/>
    <property type="match status" value="1"/>
</dbReference>
<dbReference type="SUPFAM" id="SSF53062">
    <property type="entry name" value="PTS system fructose IIA component-like"/>
    <property type="match status" value="1"/>
</dbReference>
<dbReference type="InterPro" id="IPR027417">
    <property type="entry name" value="P-loop_NTPase"/>
</dbReference>
<evidence type="ECO:0000256" key="3">
    <source>
        <dbReference type="ARBA" id="ARBA00022840"/>
    </source>
</evidence>
<feature type="domain" description="PRD" evidence="6">
    <location>
        <begin position="841"/>
        <end position="938"/>
    </location>
</feature>
<dbReference type="NCBIfam" id="NF047795">
    <property type="entry name" value="TransRegDagR"/>
    <property type="match status" value="1"/>
</dbReference>
<dbReference type="GO" id="GO:0005524">
    <property type="term" value="F:ATP binding"/>
    <property type="evidence" value="ECO:0007669"/>
    <property type="project" value="UniProtKB-KW"/>
</dbReference>
<gene>
    <name evidence="7" type="ORF">EKN56_11365</name>
</gene>
<evidence type="ECO:0000313" key="7">
    <source>
        <dbReference type="EMBL" id="QBH96941.1"/>
    </source>
</evidence>
<dbReference type="InterPro" id="IPR036662">
    <property type="entry name" value="PTS_EIIA_man-typ_sf"/>
</dbReference>
<dbReference type="SMART" id="SM00382">
    <property type="entry name" value="AAA"/>
    <property type="match status" value="1"/>
</dbReference>
<dbReference type="RefSeq" id="WP_130591883.1">
    <property type="nucleotide sequence ID" value="NZ_CP034752.1"/>
</dbReference>